<dbReference type="Proteomes" id="UP000823388">
    <property type="component" value="Chromosome 1K"/>
</dbReference>
<feature type="region of interest" description="Disordered" evidence="1">
    <location>
        <begin position="8"/>
        <end position="29"/>
    </location>
</feature>
<reference evidence="2" key="1">
    <citation type="submission" date="2020-05" db="EMBL/GenBank/DDBJ databases">
        <title>WGS assembly of Panicum virgatum.</title>
        <authorList>
            <person name="Lovell J.T."/>
            <person name="Jenkins J."/>
            <person name="Shu S."/>
            <person name="Juenger T.E."/>
            <person name="Schmutz J."/>
        </authorList>
    </citation>
    <scope>NUCLEOTIDE SEQUENCE</scope>
    <source>
        <strain evidence="2">AP13</strain>
    </source>
</reference>
<dbReference type="EMBL" id="CM029037">
    <property type="protein sequence ID" value="KAG2658766.1"/>
    <property type="molecule type" value="Genomic_DNA"/>
</dbReference>
<feature type="compositionally biased region" description="Basic residues" evidence="1">
    <location>
        <begin position="14"/>
        <end position="23"/>
    </location>
</feature>
<sequence length="489" mass="50529">MALPLPYINSASPAHHHHPPHTQRLHDPTSSRGVVALLRHRPTPSLPPPLPSSPRPFLVVGRPPLLMAVHAQYAAHAFPHDPRAVTTRSPLDDAMMSASAFLGDPGAGAGGHPLAAAVGGNTAFSGLTTCMINNSNGDAGFPGPSRKRARVGDAAGAGPIADPQGHGYRALLPPVPQAFAPAGDVQSRLICSGAASTSGRPATLAALAPASQGLLSLLYRHAVETGALIRIEVRALLARFLAKICIHFRRERHLTTGPGLVSDSARAEREAAGGAAGGAAPARPGGGVGGGVRGGAAPAGGGSRAGVRRGAQRGARREAPADGRRGPRVAGRRQGPRGRRGGPPRHARRPRAVDAAAARRGQRRRRRRGRGVVLLRAGGGEDGGGGRGGGVRARRGEGGVQGVRRGGRVRAAAAVPAPVPLPRVRGRRRGVPRVRGRQERLAPRPPAMTTRPRWLCIHLPIQDGAIGASVRSRQGRDLHCARKLSTQPG</sequence>
<proteinExistence type="predicted"/>
<gene>
    <name evidence="2" type="ORF">PVAP13_1KG307900</name>
</gene>
<feature type="compositionally biased region" description="Gly residues" evidence="1">
    <location>
        <begin position="377"/>
        <end position="391"/>
    </location>
</feature>
<comment type="caution">
    <text evidence="2">The sequence shown here is derived from an EMBL/GenBank/DDBJ whole genome shotgun (WGS) entry which is preliminary data.</text>
</comment>
<name>A0A8T0XLA8_PANVG</name>
<accession>A0A8T0XLA8</accession>
<dbReference type="AlphaFoldDB" id="A0A8T0XLA8"/>
<feature type="compositionally biased region" description="Basic residues" evidence="1">
    <location>
        <begin position="326"/>
        <end position="350"/>
    </location>
</feature>
<organism evidence="2 3">
    <name type="scientific">Panicum virgatum</name>
    <name type="common">Blackwell switchgrass</name>
    <dbReference type="NCBI Taxonomy" id="38727"/>
    <lineage>
        <taxon>Eukaryota</taxon>
        <taxon>Viridiplantae</taxon>
        <taxon>Streptophyta</taxon>
        <taxon>Embryophyta</taxon>
        <taxon>Tracheophyta</taxon>
        <taxon>Spermatophyta</taxon>
        <taxon>Magnoliopsida</taxon>
        <taxon>Liliopsida</taxon>
        <taxon>Poales</taxon>
        <taxon>Poaceae</taxon>
        <taxon>PACMAD clade</taxon>
        <taxon>Panicoideae</taxon>
        <taxon>Panicodae</taxon>
        <taxon>Paniceae</taxon>
        <taxon>Panicinae</taxon>
        <taxon>Panicum</taxon>
        <taxon>Panicum sect. Hiantes</taxon>
    </lineage>
</organism>
<feature type="compositionally biased region" description="Gly residues" evidence="1">
    <location>
        <begin position="284"/>
        <end position="304"/>
    </location>
</feature>
<keyword evidence="3" id="KW-1185">Reference proteome</keyword>
<feature type="compositionally biased region" description="Basic and acidic residues" evidence="1">
    <location>
        <begin position="315"/>
        <end position="325"/>
    </location>
</feature>
<protein>
    <submittedName>
        <fullName evidence="2">Uncharacterized protein</fullName>
    </submittedName>
</protein>
<evidence type="ECO:0000313" key="3">
    <source>
        <dbReference type="Proteomes" id="UP000823388"/>
    </source>
</evidence>
<evidence type="ECO:0000313" key="2">
    <source>
        <dbReference type="EMBL" id="KAG2658766.1"/>
    </source>
</evidence>
<evidence type="ECO:0000256" key="1">
    <source>
        <dbReference type="SAM" id="MobiDB-lite"/>
    </source>
</evidence>
<feature type="compositionally biased region" description="Basic residues" evidence="1">
    <location>
        <begin position="360"/>
        <end position="370"/>
    </location>
</feature>
<feature type="region of interest" description="Disordered" evidence="1">
    <location>
        <begin position="256"/>
        <end position="401"/>
    </location>
</feature>